<dbReference type="InterPro" id="IPR003772">
    <property type="entry name" value="YceD"/>
</dbReference>
<sequence>MDKEGEKTFSADRLDVWAFAQAGGQLAGRDQLPKYERLTLDTQGLRPDLFVDWQAEGSVRKAALGGVAQAWLQLRVHATVPLLCQRCLTPVDVPLVVERAFRFVADEATAEALDEGCEEDLLVLSRSFDLRALIEDELILALPLVPMHDRCPVAVPMASSDPDFDAAGADKPHPFAALAGLRKDQHGK</sequence>
<dbReference type="AlphaFoldDB" id="A0A369AMJ4"/>
<dbReference type="EMBL" id="QPJU01000003">
    <property type="protein sequence ID" value="RCX10275.1"/>
    <property type="molecule type" value="Genomic_DNA"/>
</dbReference>
<dbReference type="PANTHER" id="PTHR38099">
    <property type="entry name" value="LARGE RIBOSOMAL RNA SUBUNIT ACCUMULATION PROTEIN YCED"/>
    <property type="match status" value="1"/>
</dbReference>
<comment type="function">
    <text evidence="1">Plays a role in synthesis, processing and/or stability of 23S rRNA.</text>
</comment>
<gene>
    <name evidence="6" type="ORF">DFR45_103262</name>
</gene>
<proteinExistence type="inferred from homology"/>
<evidence type="ECO:0000313" key="6">
    <source>
        <dbReference type="EMBL" id="RCX10275.1"/>
    </source>
</evidence>
<dbReference type="InterPro" id="IPR039255">
    <property type="entry name" value="YceD_bac"/>
</dbReference>
<comment type="similarity">
    <text evidence="2">Belongs to the DUF177 domain family.</text>
</comment>
<name>A0A369AMJ4_9BURK</name>
<keyword evidence="4" id="KW-0690">Ribosome biogenesis</keyword>
<keyword evidence="7" id="KW-1185">Reference proteome</keyword>
<comment type="caution">
    <text evidence="6">The sequence shown here is derived from an EMBL/GenBank/DDBJ whole genome shotgun (WGS) entry which is preliminary data.</text>
</comment>
<evidence type="ECO:0000256" key="1">
    <source>
        <dbReference type="ARBA" id="ARBA00002868"/>
    </source>
</evidence>
<evidence type="ECO:0000256" key="4">
    <source>
        <dbReference type="ARBA" id="ARBA00022517"/>
    </source>
</evidence>
<evidence type="ECO:0000256" key="5">
    <source>
        <dbReference type="ARBA" id="ARBA00031841"/>
    </source>
</evidence>
<accession>A0A369AMJ4</accession>
<evidence type="ECO:0000256" key="2">
    <source>
        <dbReference type="ARBA" id="ARBA00010740"/>
    </source>
</evidence>
<protein>
    <recommendedName>
        <fullName evidence="3">Large ribosomal RNA subunit accumulation protein YceD</fullName>
    </recommendedName>
    <alternativeName>
        <fullName evidence="5">23S rRNA accumulation protein YceD</fullName>
    </alternativeName>
</protein>
<dbReference type="GO" id="GO:0005829">
    <property type="term" value="C:cytosol"/>
    <property type="evidence" value="ECO:0007669"/>
    <property type="project" value="TreeGrafter"/>
</dbReference>
<dbReference type="GO" id="GO:0042254">
    <property type="term" value="P:ribosome biogenesis"/>
    <property type="evidence" value="ECO:0007669"/>
    <property type="project" value="UniProtKB-KW"/>
</dbReference>
<dbReference type="PANTHER" id="PTHR38099:SF1">
    <property type="entry name" value="LARGE RIBOSOMAL RNA SUBUNIT ACCUMULATION PROTEIN YCED"/>
    <property type="match status" value="1"/>
</dbReference>
<dbReference type="OrthoDB" id="5297600at2"/>
<organism evidence="6 7">
    <name type="scientific">Extensimonas vulgaris</name>
    <dbReference type="NCBI Taxonomy" id="1031594"/>
    <lineage>
        <taxon>Bacteria</taxon>
        <taxon>Pseudomonadati</taxon>
        <taxon>Pseudomonadota</taxon>
        <taxon>Betaproteobacteria</taxon>
        <taxon>Burkholderiales</taxon>
        <taxon>Comamonadaceae</taxon>
        <taxon>Extensimonas</taxon>
    </lineage>
</organism>
<dbReference type="Proteomes" id="UP000252174">
    <property type="component" value="Unassembled WGS sequence"/>
</dbReference>
<evidence type="ECO:0000256" key="3">
    <source>
        <dbReference type="ARBA" id="ARBA00015716"/>
    </source>
</evidence>
<dbReference type="Pfam" id="PF02620">
    <property type="entry name" value="YceD"/>
    <property type="match status" value="1"/>
</dbReference>
<reference evidence="6 7" key="1">
    <citation type="submission" date="2018-07" db="EMBL/GenBank/DDBJ databases">
        <title>Genomic Encyclopedia of Type Strains, Phase IV (KMG-IV): sequencing the most valuable type-strain genomes for metagenomic binning, comparative biology and taxonomic classification.</title>
        <authorList>
            <person name="Goeker M."/>
        </authorList>
    </citation>
    <scope>NUCLEOTIDE SEQUENCE [LARGE SCALE GENOMIC DNA]</scope>
    <source>
        <strain evidence="6 7">DSM 100911</strain>
    </source>
</reference>
<evidence type="ECO:0000313" key="7">
    <source>
        <dbReference type="Proteomes" id="UP000252174"/>
    </source>
</evidence>